<comment type="caution">
    <text evidence="2">The sequence shown here is derived from an EMBL/GenBank/DDBJ whole genome shotgun (WGS) entry which is preliminary data.</text>
</comment>
<organism evidence="2 3">
    <name type="scientific">Phytophthora fragariaefolia</name>
    <dbReference type="NCBI Taxonomy" id="1490495"/>
    <lineage>
        <taxon>Eukaryota</taxon>
        <taxon>Sar</taxon>
        <taxon>Stramenopiles</taxon>
        <taxon>Oomycota</taxon>
        <taxon>Peronosporomycetes</taxon>
        <taxon>Peronosporales</taxon>
        <taxon>Peronosporaceae</taxon>
        <taxon>Phytophthora</taxon>
    </lineage>
</organism>
<feature type="region of interest" description="Disordered" evidence="1">
    <location>
        <begin position="15"/>
        <end position="77"/>
    </location>
</feature>
<evidence type="ECO:0000313" key="3">
    <source>
        <dbReference type="Proteomes" id="UP001165121"/>
    </source>
</evidence>
<name>A0A9W6X8Q4_9STRA</name>
<feature type="compositionally biased region" description="Acidic residues" evidence="1">
    <location>
        <begin position="38"/>
        <end position="49"/>
    </location>
</feature>
<protein>
    <submittedName>
        <fullName evidence="2">Unnamed protein product</fullName>
    </submittedName>
</protein>
<keyword evidence="3" id="KW-1185">Reference proteome</keyword>
<evidence type="ECO:0000256" key="1">
    <source>
        <dbReference type="SAM" id="MobiDB-lite"/>
    </source>
</evidence>
<dbReference type="Proteomes" id="UP001165121">
    <property type="component" value="Unassembled WGS sequence"/>
</dbReference>
<reference evidence="2" key="1">
    <citation type="submission" date="2023-04" db="EMBL/GenBank/DDBJ databases">
        <title>Phytophthora fragariaefolia NBRC 109709.</title>
        <authorList>
            <person name="Ichikawa N."/>
            <person name="Sato H."/>
            <person name="Tonouchi N."/>
        </authorList>
    </citation>
    <scope>NUCLEOTIDE SEQUENCE</scope>
    <source>
        <strain evidence="2">NBRC 109709</strain>
    </source>
</reference>
<gene>
    <name evidence="2" type="ORF">Pfra01_000844000</name>
</gene>
<sequence length="77" mass="8306">MARTKKTNAILRALNLKDDDSSESDDSISSELEKLSDEELISSEAESDDGVPNAQDTGNIDGSADDEDNSVTEICRK</sequence>
<dbReference type="AlphaFoldDB" id="A0A9W6X8Q4"/>
<dbReference type="EMBL" id="BSXT01000763">
    <property type="protein sequence ID" value="GMF33726.1"/>
    <property type="molecule type" value="Genomic_DNA"/>
</dbReference>
<evidence type="ECO:0000313" key="2">
    <source>
        <dbReference type="EMBL" id="GMF33726.1"/>
    </source>
</evidence>
<accession>A0A9W6X8Q4</accession>
<proteinExistence type="predicted"/>